<evidence type="ECO:0000259" key="9">
    <source>
        <dbReference type="PROSITE" id="PS50885"/>
    </source>
</evidence>
<dbReference type="PROSITE" id="PS50885">
    <property type="entry name" value="HAMP"/>
    <property type="match status" value="1"/>
</dbReference>
<evidence type="ECO:0000256" key="5">
    <source>
        <dbReference type="ARBA" id="ARBA00029447"/>
    </source>
</evidence>
<dbReference type="CDD" id="cd06225">
    <property type="entry name" value="HAMP"/>
    <property type="match status" value="1"/>
</dbReference>
<dbReference type="GO" id="GO:0004888">
    <property type="term" value="F:transmembrane signaling receptor activity"/>
    <property type="evidence" value="ECO:0007669"/>
    <property type="project" value="InterPro"/>
</dbReference>
<dbReference type="Gene3D" id="6.10.340.10">
    <property type="match status" value="1"/>
</dbReference>
<dbReference type="EMBL" id="BMJT01000002">
    <property type="protein sequence ID" value="GGG15662.1"/>
    <property type="molecule type" value="Genomic_DNA"/>
</dbReference>
<dbReference type="InterPro" id="IPR004090">
    <property type="entry name" value="Chemotax_Me-accpt_rcpt"/>
</dbReference>
<keyword evidence="7" id="KW-0812">Transmembrane</keyword>
<feature type="transmembrane region" description="Helical" evidence="7">
    <location>
        <begin position="12"/>
        <end position="31"/>
    </location>
</feature>
<dbReference type="AlphaFoldDB" id="A0A917FZS0"/>
<dbReference type="PANTHER" id="PTHR32089">
    <property type="entry name" value="METHYL-ACCEPTING CHEMOTAXIS PROTEIN MCPB"/>
    <property type="match status" value="1"/>
</dbReference>
<dbReference type="RefSeq" id="WP_188613673.1">
    <property type="nucleotide sequence ID" value="NZ_BMJT01000002.1"/>
</dbReference>
<evidence type="ECO:0000256" key="6">
    <source>
        <dbReference type="PROSITE-ProRule" id="PRU00284"/>
    </source>
</evidence>
<dbReference type="InterPro" id="IPR004089">
    <property type="entry name" value="MCPsignal_dom"/>
</dbReference>
<dbReference type="InterPro" id="IPR003660">
    <property type="entry name" value="HAMP_dom"/>
</dbReference>
<evidence type="ECO:0000313" key="10">
    <source>
        <dbReference type="EMBL" id="GGG15662.1"/>
    </source>
</evidence>
<keyword evidence="7" id="KW-1133">Transmembrane helix</keyword>
<feature type="transmembrane region" description="Helical" evidence="7">
    <location>
        <begin position="179"/>
        <end position="200"/>
    </location>
</feature>
<dbReference type="Pfam" id="PF00672">
    <property type="entry name" value="HAMP"/>
    <property type="match status" value="1"/>
</dbReference>
<comment type="caution">
    <text evidence="10">The sequence shown here is derived from an EMBL/GenBank/DDBJ whole genome shotgun (WGS) entry which is preliminary data.</text>
</comment>
<evidence type="ECO:0000256" key="7">
    <source>
        <dbReference type="SAM" id="Phobius"/>
    </source>
</evidence>
<dbReference type="GO" id="GO:0005886">
    <property type="term" value="C:plasma membrane"/>
    <property type="evidence" value="ECO:0007669"/>
    <property type="project" value="UniProtKB-SubCell"/>
</dbReference>
<gene>
    <name evidence="10" type="ORF">GCM10007425_07470</name>
</gene>
<dbReference type="PROSITE" id="PS50111">
    <property type="entry name" value="CHEMOTAXIS_TRANSDUC_2"/>
    <property type="match status" value="1"/>
</dbReference>
<dbReference type="GO" id="GO:0006935">
    <property type="term" value="P:chemotaxis"/>
    <property type="evidence" value="ECO:0007669"/>
    <property type="project" value="InterPro"/>
</dbReference>
<reference evidence="10" key="2">
    <citation type="submission" date="2020-09" db="EMBL/GenBank/DDBJ databases">
        <authorList>
            <person name="Sun Q."/>
            <person name="Zhou Y."/>
        </authorList>
    </citation>
    <scope>NUCLEOTIDE SEQUENCE</scope>
    <source>
        <strain evidence="10">CGMCC 1.15760</strain>
    </source>
</reference>
<keyword evidence="4 6" id="KW-0807">Transducer</keyword>
<comment type="subcellular location">
    <subcellularLocation>
        <location evidence="1">Cell membrane</location>
    </subcellularLocation>
</comment>
<dbReference type="Pfam" id="PF00015">
    <property type="entry name" value="MCPsignal"/>
    <property type="match status" value="1"/>
</dbReference>
<dbReference type="Proteomes" id="UP000616608">
    <property type="component" value="Unassembled WGS sequence"/>
</dbReference>
<proteinExistence type="inferred from homology"/>
<keyword evidence="3 7" id="KW-0472">Membrane</keyword>
<comment type="similarity">
    <text evidence="5">Belongs to the methyl-accepting chemotaxis (MCP) protein family.</text>
</comment>
<evidence type="ECO:0000256" key="2">
    <source>
        <dbReference type="ARBA" id="ARBA00022475"/>
    </source>
</evidence>
<dbReference type="Gene3D" id="1.10.287.950">
    <property type="entry name" value="Methyl-accepting chemotaxis protein"/>
    <property type="match status" value="1"/>
</dbReference>
<protein>
    <submittedName>
        <fullName evidence="10">Methyl-accepting chemotaxis protein</fullName>
    </submittedName>
</protein>
<dbReference type="PANTHER" id="PTHR32089:SF112">
    <property type="entry name" value="LYSOZYME-LIKE PROTEIN-RELATED"/>
    <property type="match status" value="1"/>
</dbReference>
<feature type="domain" description="HAMP" evidence="9">
    <location>
        <begin position="202"/>
        <end position="254"/>
    </location>
</feature>
<evidence type="ECO:0000259" key="8">
    <source>
        <dbReference type="PROSITE" id="PS50111"/>
    </source>
</evidence>
<dbReference type="Pfam" id="PF12729">
    <property type="entry name" value="4HB_MCP_1"/>
    <property type="match status" value="1"/>
</dbReference>
<organism evidence="10 11">
    <name type="scientific">Lysinibacillus alkalisoli</name>
    <dbReference type="NCBI Taxonomy" id="1911548"/>
    <lineage>
        <taxon>Bacteria</taxon>
        <taxon>Bacillati</taxon>
        <taxon>Bacillota</taxon>
        <taxon>Bacilli</taxon>
        <taxon>Bacillales</taxon>
        <taxon>Bacillaceae</taxon>
        <taxon>Lysinibacillus</taxon>
    </lineage>
</organism>
<dbReference type="GO" id="GO:0007165">
    <property type="term" value="P:signal transduction"/>
    <property type="evidence" value="ECO:0007669"/>
    <property type="project" value="UniProtKB-KW"/>
</dbReference>
<accession>A0A917FZS0</accession>
<dbReference type="SUPFAM" id="SSF58104">
    <property type="entry name" value="Methyl-accepting chemotaxis protein (MCP) signaling domain"/>
    <property type="match status" value="1"/>
</dbReference>
<dbReference type="InterPro" id="IPR024478">
    <property type="entry name" value="HlyB_4HB_MCP"/>
</dbReference>
<dbReference type="SMART" id="SM00304">
    <property type="entry name" value="HAMP"/>
    <property type="match status" value="1"/>
</dbReference>
<reference evidence="10" key="1">
    <citation type="journal article" date="2014" name="Int. J. Syst. Evol. Microbiol.">
        <title>Complete genome sequence of Corynebacterium casei LMG S-19264T (=DSM 44701T), isolated from a smear-ripened cheese.</title>
        <authorList>
            <consortium name="US DOE Joint Genome Institute (JGI-PGF)"/>
            <person name="Walter F."/>
            <person name="Albersmeier A."/>
            <person name="Kalinowski J."/>
            <person name="Ruckert C."/>
        </authorList>
    </citation>
    <scope>NUCLEOTIDE SEQUENCE</scope>
    <source>
        <strain evidence="10">CGMCC 1.15760</strain>
    </source>
</reference>
<evidence type="ECO:0000256" key="1">
    <source>
        <dbReference type="ARBA" id="ARBA00004236"/>
    </source>
</evidence>
<dbReference type="SMART" id="SM00283">
    <property type="entry name" value="MA"/>
    <property type="match status" value="1"/>
</dbReference>
<dbReference type="PRINTS" id="PR00260">
    <property type="entry name" value="CHEMTRNSDUCR"/>
</dbReference>
<feature type="domain" description="Methyl-accepting transducer" evidence="8">
    <location>
        <begin position="273"/>
        <end position="544"/>
    </location>
</feature>
<evidence type="ECO:0000313" key="11">
    <source>
        <dbReference type="Proteomes" id="UP000616608"/>
    </source>
</evidence>
<evidence type="ECO:0000256" key="3">
    <source>
        <dbReference type="ARBA" id="ARBA00023136"/>
    </source>
</evidence>
<name>A0A917FZS0_9BACI</name>
<keyword evidence="11" id="KW-1185">Reference proteome</keyword>
<sequence length="559" mass="61128">MKITIGNKLKLAFTIIIAAMLIVTGISYVYLQNSNHALQGIDYETERVDLYNDIAFQTVRANAAIRGYMIYKDEEMLNNHKEIRQTLRDSVTKLSETGEKSEDFSTFVKQLDEWESNIDTKILTNLTAGNLQEAEKNAKPILGKGSQSLVVFSKQMANDHTKAIHKKIETLENDADRQLITIIIIATIIILVSILIATITGRNIGRRMQRTIDTLNVFSTGDLTQRLEMGSKDEFAQLAQSFNSMADRLGHMMQTVNQSSQTVAAASAELTASSEEVSNAAINAADSIQGISSSLENQEQRTHQMREVTTGLLTTMHDISTIVDATTDAMHEAKQMADEGSNAVTDVTQQMDIIATHTLALNERMSDLDDNTSSIELAVNVIKDIADQTNLLALNASIEAARAGDAGKGFAVVAEEVRKLADESNKAAGEIEEVVSKIMSNTKSIEQDITDSHFSVTIGKHKVDTASELFAKIVNGFDIVHEQANSVNERIHHIHDDIAVIVDQTTAIDASAERSLTRAQNIASAAEEQTASIQEIAAATANLAEQANELADTIKNFNY</sequence>
<evidence type="ECO:0000256" key="4">
    <source>
        <dbReference type="ARBA" id="ARBA00023224"/>
    </source>
</evidence>
<keyword evidence="2" id="KW-1003">Cell membrane</keyword>